<sequence length="171" mass="18760">QTNYGFGNSLCERLCEERRRDGLHGLAVQYGLIGDVGAALDFNLSDTMTSVRKQRVLSAIDVLDKLLAIQYPIVTSQLKEDIMSAQLSGKVGVRVVGELWSVLGIDPNTTPDNTTIGEIGLESLFAIQLQHELKDQLDINVSLNQLKGLTVGMFKDYNSGNQEPILNQLKA</sequence>
<dbReference type="EMBL" id="OC858101">
    <property type="protein sequence ID" value="CAD7626045.1"/>
    <property type="molecule type" value="Genomic_DNA"/>
</dbReference>
<dbReference type="GO" id="GO:0016491">
    <property type="term" value="F:oxidoreductase activity"/>
    <property type="evidence" value="ECO:0007669"/>
    <property type="project" value="UniProtKB-KW"/>
</dbReference>
<dbReference type="Proteomes" id="UP000759131">
    <property type="component" value="Unassembled WGS sequence"/>
</dbReference>
<dbReference type="InterPro" id="IPR009081">
    <property type="entry name" value="PP-bd_ACP"/>
</dbReference>
<evidence type="ECO:0000256" key="8">
    <source>
        <dbReference type="ARBA" id="ARBA00023268"/>
    </source>
</evidence>
<evidence type="ECO:0000256" key="2">
    <source>
        <dbReference type="ARBA" id="ARBA00022516"/>
    </source>
</evidence>
<feature type="domain" description="Carrier" evidence="9">
    <location>
        <begin position="101"/>
        <end position="152"/>
    </location>
</feature>
<evidence type="ECO:0000256" key="5">
    <source>
        <dbReference type="ARBA" id="ARBA00023002"/>
    </source>
</evidence>
<evidence type="ECO:0000313" key="10">
    <source>
        <dbReference type="EMBL" id="CAD7626045.1"/>
    </source>
</evidence>
<evidence type="ECO:0000256" key="3">
    <source>
        <dbReference type="ARBA" id="ARBA00022832"/>
    </source>
</evidence>
<keyword evidence="7" id="KW-0275">Fatty acid biosynthesis</keyword>
<dbReference type="InterPro" id="IPR036736">
    <property type="entry name" value="ACP-like_sf"/>
</dbReference>
<dbReference type="Gene3D" id="1.10.1200.10">
    <property type="entry name" value="ACP-like"/>
    <property type="match status" value="1"/>
</dbReference>
<protein>
    <recommendedName>
        <fullName evidence="9">Carrier domain-containing protein</fullName>
    </recommendedName>
</protein>
<evidence type="ECO:0000256" key="4">
    <source>
        <dbReference type="ARBA" id="ARBA00022857"/>
    </source>
</evidence>
<dbReference type="PANTHER" id="PTHR43775:SF7">
    <property type="entry name" value="FATTY ACID SYNTHASE"/>
    <property type="match status" value="1"/>
</dbReference>
<keyword evidence="3" id="KW-0276">Fatty acid metabolism</keyword>
<organism evidence="10">
    <name type="scientific">Medioppia subpectinata</name>
    <dbReference type="NCBI Taxonomy" id="1979941"/>
    <lineage>
        <taxon>Eukaryota</taxon>
        <taxon>Metazoa</taxon>
        <taxon>Ecdysozoa</taxon>
        <taxon>Arthropoda</taxon>
        <taxon>Chelicerata</taxon>
        <taxon>Arachnida</taxon>
        <taxon>Acari</taxon>
        <taxon>Acariformes</taxon>
        <taxon>Sarcoptiformes</taxon>
        <taxon>Oribatida</taxon>
        <taxon>Brachypylina</taxon>
        <taxon>Oppioidea</taxon>
        <taxon>Oppiidae</taxon>
        <taxon>Medioppia</taxon>
    </lineage>
</organism>
<keyword evidence="5" id="KW-0560">Oxidoreductase</keyword>
<keyword evidence="1" id="KW-0596">Phosphopantetheine</keyword>
<evidence type="ECO:0000313" key="11">
    <source>
        <dbReference type="Proteomes" id="UP000759131"/>
    </source>
</evidence>
<evidence type="ECO:0000256" key="7">
    <source>
        <dbReference type="ARBA" id="ARBA00023160"/>
    </source>
</evidence>
<gene>
    <name evidence="10" type="ORF">OSB1V03_LOCUS6478</name>
</gene>
<dbReference type="GO" id="GO:0004312">
    <property type="term" value="F:fatty acid synthase activity"/>
    <property type="evidence" value="ECO:0007669"/>
    <property type="project" value="TreeGrafter"/>
</dbReference>
<evidence type="ECO:0000256" key="6">
    <source>
        <dbReference type="ARBA" id="ARBA00023098"/>
    </source>
</evidence>
<feature type="non-terminal residue" evidence="10">
    <location>
        <position position="1"/>
    </location>
</feature>
<dbReference type="GO" id="GO:0006633">
    <property type="term" value="P:fatty acid biosynthetic process"/>
    <property type="evidence" value="ECO:0007669"/>
    <property type="project" value="UniProtKB-KW"/>
</dbReference>
<dbReference type="Pfam" id="PF00550">
    <property type="entry name" value="PP-binding"/>
    <property type="match status" value="1"/>
</dbReference>
<dbReference type="AlphaFoldDB" id="A0A7R9KMX7"/>
<keyword evidence="6" id="KW-0443">Lipid metabolism</keyword>
<name>A0A7R9KMX7_9ACAR</name>
<dbReference type="Gene3D" id="3.40.50.720">
    <property type="entry name" value="NAD(P)-binding Rossmann-like Domain"/>
    <property type="match status" value="1"/>
</dbReference>
<dbReference type="EMBL" id="CAJPIZ010003526">
    <property type="protein sequence ID" value="CAG2106475.1"/>
    <property type="molecule type" value="Genomic_DNA"/>
</dbReference>
<dbReference type="PANTHER" id="PTHR43775">
    <property type="entry name" value="FATTY ACID SYNTHASE"/>
    <property type="match status" value="1"/>
</dbReference>
<keyword evidence="4" id="KW-0521">NADP</keyword>
<dbReference type="SUPFAM" id="SSF47336">
    <property type="entry name" value="ACP-like"/>
    <property type="match status" value="1"/>
</dbReference>
<keyword evidence="2" id="KW-0444">Lipid biosynthesis</keyword>
<reference evidence="10" key="1">
    <citation type="submission" date="2020-11" db="EMBL/GenBank/DDBJ databases">
        <authorList>
            <person name="Tran Van P."/>
        </authorList>
    </citation>
    <scope>NUCLEOTIDE SEQUENCE</scope>
</reference>
<evidence type="ECO:0000256" key="1">
    <source>
        <dbReference type="ARBA" id="ARBA00022450"/>
    </source>
</evidence>
<keyword evidence="11" id="KW-1185">Reference proteome</keyword>
<proteinExistence type="predicted"/>
<dbReference type="InterPro" id="IPR050091">
    <property type="entry name" value="PKS_NRPS_Biosynth_Enz"/>
</dbReference>
<evidence type="ECO:0000259" key="9">
    <source>
        <dbReference type="Pfam" id="PF00550"/>
    </source>
</evidence>
<accession>A0A7R9KMX7</accession>
<keyword evidence="8" id="KW-0511">Multifunctional enzyme</keyword>
<dbReference type="OrthoDB" id="6142309at2759"/>